<sequence length="122" mass="13586">MSERVDVLNPVDIERRIRDIADRIANSAAVCNDRYKAFMRADHAYDLAHARAWLAADGTVKDKEAEVEIATEEERTARDVAEVAYKYADRLAKALESELRAYQSVGASVRQMFAVAGRGEGP</sequence>
<evidence type="ECO:0008006" key="3">
    <source>
        <dbReference type="Google" id="ProtNLM"/>
    </source>
</evidence>
<organism evidence="1 2">
    <name type="scientific">Nocardioides nanhaiensis</name>
    <dbReference type="NCBI Taxonomy" id="1476871"/>
    <lineage>
        <taxon>Bacteria</taxon>
        <taxon>Bacillati</taxon>
        <taxon>Actinomycetota</taxon>
        <taxon>Actinomycetes</taxon>
        <taxon>Propionibacteriales</taxon>
        <taxon>Nocardioidaceae</taxon>
        <taxon>Nocardioides</taxon>
    </lineage>
</organism>
<dbReference type="RefSeq" id="WP_345264654.1">
    <property type="nucleotide sequence ID" value="NZ_BAABIM010000002.1"/>
</dbReference>
<dbReference type="EMBL" id="BAABIM010000002">
    <property type="protein sequence ID" value="GAA4680147.1"/>
    <property type="molecule type" value="Genomic_DNA"/>
</dbReference>
<evidence type="ECO:0000313" key="2">
    <source>
        <dbReference type="Proteomes" id="UP001500621"/>
    </source>
</evidence>
<comment type="caution">
    <text evidence="1">The sequence shown here is derived from an EMBL/GenBank/DDBJ whole genome shotgun (WGS) entry which is preliminary data.</text>
</comment>
<accession>A0ABP8W392</accession>
<gene>
    <name evidence="1" type="ORF">GCM10023226_16670</name>
</gene>
<proteinExistence type="predicted"/>
<protein>
    <recommendedName>
        <fullName evidence="3">PE domain-containing protein</fullName>
    </recommendedName>
</protein>
<evidence type="ECO:0000313" key="1">
    <source>
        <dbReference type="EMBL" id="GAA4680147.1"/>
    </source>
</evidence>
<reference evidence="2" key="1">
    <citation type="journal article" date="2019" name="Int. J. Syst. Evol. Microbiol.">
        <title>The Global Catalogue of Microorganisms (GCM) 10K type strain sequencing project: providing services to taxonomists for standard genome sequencing and annotation.</title>
        <authorList>
            <consortium name="The Broad Institute Genomics Platform"/>
            <consortium name="The Broad Institute Genome Sequencing Center for Infectious Disease"/>
            <person name="Wu L."/>
            <person name="Ma J."/>
        </authorList>
    </citation>
    <scope>NUCLEOTIDE SEQUENCE [LARGE SCALE GENOMIC DNA]</scope>
    <source>
        <strain evidence="2">JCM 18127</strain>
    </source>
</reference>
<dbReference type="Proteomes" id="UP001500621">
    <property type="component" value="Unassembled WGS sequence"/>
</dbReference>
<name>A0ABP8W392_9ACTN</name>
<keyword evidence="2" id="KW-1185">Reference proteome</keyword>